<proteinExistence type="predicted"/>
<accession>A0AAV9FBS9</accession>
<dbReference type="Proteomes" id="UP001180020">
    <property type="component" value="Unassembled WGS sequence"/>
</dbReference>
<evidence type="ECO:0000313" key="1">
    <source>
        <dbReference type="EMBL" id="KAK1323380.1"/>
    </source>
</evidence>
<organism evidence="1 2">
    <name type="scientific">Acorus calamus</name>
    <name type="common">Sweet flag</name>
    <dbReference type="NCBI Taxonomy" id="4465"/>
    <lineage>
        <taxon>Eukaryota</taxon>
        <taxon>Viridiplantae</taxon>
        <taxon>Streptophyta</taxon>
        <taxon>Embryophyta</taxon>
        <taxon>Tracheophyta</taxon>
        <taxon>Spermatophyta</taxon>
        <taxon>Magnoliopsida</taxon>
        <taxon>Liliopsida</taxon>
        <taxon>Acoraceae</taxon>
        <taxon>Acorus</taxon>
    </lineage>
</organism>
<reference evidence="1" key="2">
    <citation type="submission" date="2023-06" db="EMBL/GenBank/DDBJ databases">
        <authorList>
            <person name="Ma L."/>
            <person name="Liu K.-W."/>
            <person name="Li Z."/>
            <person name="Hsiao Y.-Y."/>
            <person name="Qi Y."/>
            <person name="Fu T."/>
            <person name="Tang G."/>
            <person name="Zhang D."/>
            <person name="Sun W.-H."/>
            <person name="Liu D.-K."/>
            <person name="Li Y."/>
            <person name="Chen G.-Z."/>
            <person name="Liu X.-D."/>
            <person name="Liao X.-Y."/>
            <person name="Jiang Y.-T."/>
            <person name="Yu X."/>
            <person name="Hao Y."/>
            <person name="Huang J."/>
            <person name="Zhao X.-W."/>
            <person name="Ke S."/>
            <person name="Chen Y.-Y."/>
            <person name="Wu W.-L."/>
            <person name="Hsu J.-L."/>
            <person name="Lin Y.-F."/>
            <person name="Huang M.-D."/>
            <person name="Li C.-Y."/>
            <person name="Huang L."/>
            <person name="Wang Z.-W."/>
            <person name="Zhao X."/>
            <person name="Zhong W.-Y."/>
            <person name="Peng D.-H."/>
            <person name="Ahmad S."/>
            <person name="Lan S."/>
            <person name="Zhang J.-S."/>
            <person name="Tsai W.-C."/>
            <person name="Van De Peer Y."/>
            <person name="Liu Z.-J."/>
        </authorList>
    </citation>
    <scope>NUCLEOTIDE SEQUENCE</scope>
    <source>
        <strain evidence="1">CP</strain>
        <tissue evidence="1">Leaves</tissue>
    </source>
</reference>
<keyword evidence="2" id="KW-1185">Reference proteome</keyword>
<gene>
    <name evidence="1" type="ORF">QJS10_CPA02g01059</name>
</gene>
<name>A0AAV9FBS9_ACOCL</name>
<dbReference type="PANTHER" id="PTHR33593:SF2">
    <property type="entry name" value="ANKYRIN REPEAT_KH DOMAIN PROTEIN (DUF1442)"/>
    <property type="match status" value="1"/>
</dbReference>
<protein>
    <submittedName>
        <fullName evidence="1">Uncharacterized protein</fullName>
    </submittedName>
</protein>
<dbReference type="InterPro" id="IPR009902">
    <property type="entry name" value="DUF1442"/>
</dbReference>
<evidence type="ECO:0000313" key="2">
    <source>
        <dbReference type="Proteomes" id="UP001180020"/>
    </source>
</evidence>
<dbReference type="AlphaFoldDB" id="A0AAV9FBS9"/>
<reference evidence="1" key="1">
    <citation type="journal article" date="2023" name="Nat. Commun.">
        <title>Diploid and tetraploid genomes of Acorus and the evolution of monocots.</title>
        <authorList>
            <person name="Ma L."/>
            <person name="Liu K.W."/>
            <person name="Li Z."/>
            <person name="Hsiao Y.Y."/>
            <person name="Qi Y."/>
            <person name="Fu T."/>
            <person name="Tang G.D."/>
            <person name="Zhang D."/>
            <person name="Sun W.H."/>
            <person name="Liu D.K."/>
            <person name="Li Y."/>
            <person name="Chen G.Z."/>
            <person name="Liu X.D."/>
            <person name="Liao X.Y."/>
            <person name="Jiang Y.T."/>
            <person name="Yu X."/>
            <person name="Hao Y."/>
            <person name="Huang J."/>
            <person name="Zhao X.W."/>
            <person name="Ke S."/>
            <person name="Chen Y.Y."/>
            <person name="Wu W.L."/>
            <person name="Hsu J.L."/>
            <person name="Lin Y.F."/>
            <person name="Huang M.D."/>
            <person name="Li C.Y."/>
            <person name="Huang L."/>
            <person name="Wang Z.W."/>
            <person name="Zhao X."/>
            <person name="Zhong W.Y."/>
            <person name="Peng D.H."/>
            <person name="Ahmad S."/>
            <person name="Lan S."/>
            <person name="Zhang J.S."/>
            <person name="Tsai W.C."/>
            <person name="Van de Peer Y."/>
            <person name="Liu Z.J."/>
        </authorList>
    </citation>
    <scope>NUCLEOTIDE SEQUENCE</scope>
    <source>
        <strain evidence="1">CP</strain>
    </source>
</reference>
<comment type="caution">
    <text evidence="1">The sequence shown here is derived from an EMBL/GenBank/DDBJ whole genome shotgun (WGS) entry which is preliminary data.</text>
</comment>
<dbReference type="Pfam" id="PF07279">
    <property type="entry name" value="DUF1442"/>
    <property type="match status" value="1"/>
</dbReference>
<sequence>MEAYIDTVKALSEGHNGPFGGSNMAELVTAMEGGWRTHMILELWLSDDWFEANLGLTIAAAHTRGRRVCVVLDEASRSEYISTMSVDGGW</sequence>
<dbReference type="EMBL" id="JAUJYO010000002">
    <property type="protein sequence ID" value="KAK1323380.1"/>
    <property type="molecule type" value="Genomic_DNA"/>
</dbReference>
<dbReference type="PANTHER" id="PTHR33593">
    <property type="entry name" value="DUF1442 FAMILY PROTEIN"/>
    <property type="match status" value="1"/>
</dbReference>